<dbReference type="EMBL" id="PUHZ01000025">
    <property type="protein sequence ID" value="PQO42046.1"/>
    <property type="molecule type" value="Genomic_DNA"/>
</dbReference>
<proteinExistence type="predicted"/>
<dbReference type="RefSeq" id="WP_105338629.1">
    <property type="nucleotide sequence ID" value="NZ_PUHZ01000025.1"/>
</dbReference>
<sequence>MAPKLEKPATDLVWPPKFPSPKVEVTAAEDWWILAAMNSRSDPWDLIVYNFQTRDCNEVNWCLHHLLGCRRTTQNGRNYEFGTPCTQKQYLYIPNPAWQPPSSADDDAWELVRSVLNTATVKGLYASVGEFGLSISPHDFSRICDLINTKRIAVRFDRHHPHAAEYVSASDTIILSELTRTAINRSMIVHEAVHASFDDRRSQGVYARVIQEECFCYIVQMLYLQKVLGGTWPSH</sequence>
<reference evidence="1 2" key="1">
    <citation type="submission" date="2018-02" db="EMBL/GenBank/DDBJ databases">
        <title>Comparative genomes isolates from brazilian mangrove.</title>
        <authorList>
            <person name="Araujo J.E."/>
            <person name="Taketani R.G."/>
            <person name="Silva M.C.P."/>
            <person name="Loureco M.V."/>
            <person name="Andreote F.D."/>
        </authorList>
    </citation>
    <scope>NUCLEOTIDE SEQUENCE [LARGE SCALE GENOMIC DNA]</scope>
    <source>
        <strain evidence="1 2">Nap-Phe MGV</strain>
    </source>
</reference>
<dbReference type="Proteomes" id="UP000237819">
    <property type="component" value="Unassembled WGS sequence"/>
</dbReference>
<dbReference type="AlphaFoldDB" id="A0A2S8GC55"/>
<gene>
    <name evidence="1" type="ORF">C5Y93_27205</name>
</gene>
<dbReference type="OrthoDB" id="243598at2"/>
<comment type="caution">
    <text evidence="1">The sequence shown here is derived from an EMBL/GenBank/DDBJ whole genome shotgun (WGS) entry which is preliminary data.</text>
</comment>
<organism evidence="1 2">
    <name type="scientific">Blastopirellula marina</name>
    <dbReference type="NCBI Taxonomy" id="124"/>
    <lineage>
        <taxon>Bacteria</taxon>
        <taxon>Pseudomonadati</taxon>
        <taxon>Planctomycetota</taxon>
        <taxon>Planctomycetia</taxon>
        <taxon>Pirellulales</taxon>
        <taxon>Pirellulaceae</taxon>
        <taxon>Blastopirellula</taxon>
    </lineage>
</organism>
<name>A0A2S8GC55_9BACT</name>
<protein>
    <submittedName>
        <fullName evidence="1">Uncharacterized protein</fullName>
    </submittedName>
</protein>
<accession>A0A2S8GC55</accession>
<evidence type="ECO:0000313" key="1">
    <source>
        <dbReference type="EMBL" id="PQO42046.1"/>
    </source>
</evidence>
<evidence type="ECO:0000313" key="2">
    <source>
        <dbReference type="Proteomes" id="UP000237819"/>
    </source>
</evidence>